<name>A0A0V1M3R3_9BILA</name>
<evidence type="ECO:0000313" key="3">
    <source>
        <dbReference type="Proteomes" id="UP000054843"/>
    </source>
</evidence>
<feature type="non-terminal residue" evidence="2">
    <location>
        <position position="74"/>
    </location>
</feature>
<organism evidence="2 3">
    <name type="scientific">Trichinella papuae</name>
    <dbReference type="NCBI Taxonomy" id="268474"/>
    <lineage>
        <taxon>Eukaryota</taxon>
        <taxon>Metazoa</taxon>
        <taxon>Ecdysozoa</taxon>
        <taxon>Nematoda</taxon>
        <taxon>Enoplea</taxon>
        <taxon>Dorylaimia</taxon>
        <taxon>Trichinellida</taxon>
        <taxon>Trichinellidae</taxon>
        <taxon>Trichinella</taxon>
    </lineage>
</organism>
<gene>
    <name evidence="2" type="ORF">T10_10658</name>
</gene>
<feature type="chain" id="PRO_5006882192" description="Secreted protein" evidence="1">
    <location>
        <begin position="17"/>
        <end position="74"/>
    </location>
</feature>
<feature type="signal peptide" evidence="1">
    <location>
        <begin position="1"/>
        <end position="16"/>
    </location>
</feature>
<reference evidence="2 3" key="1">
    <citation type="submission" date="2015-01" db="EMBL/GenBank/DDBJ databases">
        <title>Evolution of Trichinella species and genotypes.</title>
        <authorList>
            <person name="Korhonen P.K."/>
            <person name="Edoardo P."/>
            <person name="Giuseppe L.R."/>
            <person name="Gasser R.B."/>
        </authorList>
    </citation>
    <scope>NUCLEOTIDE SEQUENCE [LARGE SCALE GENOMIC DNA]</scope>
    <source>
        <strain evidence="2">ISS1980</strain>
    </source>
</reference>
<evidence type="ECO:0000313" key="2">
    <source>
        <dbReference type="EMBL" id="KRZ66509.1"/>
    </source>
</evidence>
<dbReference type="Proteomes" id="UP000054843">
    <property type="component" value="Unassembled WGS sequence"/>
</dbReference>
<accession>A0A0V1M3R3</accession>
<keyword evidence="3" id="KW-1185">Reference proteome</keyword>
<sequence length="74" mass="8470">LFCVIVLSVRVEFVQCTFVFVDKRSLSLNKAGFHCFVQLFDTFVYEQSSDSATTVLSLTFGPPSRISRFHRSRT</sequence>
<comment type="caution">
    <text evidence="2">The sequence shown here is derived from an EMBL/GenBank/DDBJ whole genome shotgun (WGS) entry which is preliminary data.</text>
</comment>
<evidence type="ECO:0008006" key="4">
    <source>
        <dbReference type="Google" id="ProtNLM"/>
    </source>
</evidence>
<protein>
    <recommendedName>
        <fullName evidence="4">Secreted protein</fullName>
    </recommendedName>
</protein>
<proteinExistence type="predicted"/>
<keyword evidence="1" id="KW-0732">Signal</keyword>
<dbReference type="AlphaFoldDB" id="A0A0V1M3R3"/>
<feature type="non-terminal residue" evidence="2">
    <location>
        <position position="1"/>
    </location>
</feature>
<dbReference type="OrthoDB" id="5932291at2759"/>
<evidence type="ECO:0000256" key="1">
    <source>
        <dbReference type="SAM" id="SignalP"/>
    </source>
</evidence>
<dbReference type="EMBL" id="JYDO01000240">
    <property type="protein sequence ID" value="KRZ66509.1"/>
    <property type="molecule type" value="Genomic_DNA"/>
</dbReference>